<dbReference type="PANTHER" id="PTHR46797:SF1">
    <property type="entry name" value="METHYLPHOSPHONATE SYNTHASE"/>
    <property type="match status" value="1"/>
</dbReference>
<dbReference type="InterPro" id="IPR001387">
    <property type="entry name" value="Cro/C1-type_HTH"/>
</dbReference>
<dbReference type="PROSITE" id="PS50943">
    <property type="entry name" value="HTH_CROC1"/>
    <property type="match status" value="1"/>
</dbReference>
<protein>
    <submittedName>
        <fullName evidence="3">Helix-turn-helix domain-containing protein</fullName>
    </submittedName>
</protein>
<name>A0ABW8AIQ7_9ACTN</name>
<proteinExistence type="predicted"/>
<dbReference type="Gene3D" id="2.60.120.10">
    <property type="entry name" value="Jelly Rolls"/>
    <property type="match status" value="1"/>
</dbReference>
<dbReference type="PANTHER" id="PTHR46797">
    <property type="entry name" value="HTH-TYPE TRANSCRIPTIONAL REGULATOR"/>
    <property type="match status" value="1"/>
</dbReference>
<evidence type="ECO:0000256" key="1">
    <source>
        <dbReference type="ARBA" id="ARBA00023125"/>
    </source>
</evidence>
<organism evidence="3 4">
    <name type="scientific">Spongisporangium articulatum</name>
    <dbReference type="NCBI Taxonomy" id="3362603"/>
    <lineage>
        <taxon>Bacteria</taxon>
        <taxon>Bacillati</taxon>
        <taxon>Actinomycetota</taxon>
        <taxon>Actinomycetes</taxon>
        <taxon>Kineosporiales</taxon>
        <taxon>Kineosporiaceae</taxon>
        <taxon>Spongisporangium</taxon>
    </lineage>
</organism>
<reference evidence="3 4" key="1">
    <citation type="submission" date="2024-10" db="EMBL/GenBank/DDBJ databases">
        <title>The Natural Products Discovery Center: Release of the First 8490 Sequenced Strains for Exploring Actinobacteria Biosynthetic Diversity.</title>
        <authorList>
            <person name="Kalkreuter E."/>
            <person name="Kautsar S.A."/>
            <person name="Yang D."/>
            <person name="Bader C.D."/>
            <person name="Teijaro C.N."/>
            <person name="Fluegel L."/>
            <person name="Davis C.M."/>
            <person name="Simpson J.R."/>
            <person name="Lauterbach L."/>
            <person name="Steele A.D."/>
            <person name="Gui C."/>
            <person name="Meng S."/>
            <person name="Li G."/>
            <person name="Viehrig K."/>
            <person name="Ye F."/>
            <person name="Su P."/>
            <person name="Kiefer A.F."/>
            <person name="Nichols A."/>
            <person name="Cepeda A.J."/>
            <person name="Yan W."/>
            <person name="Fan B."/>
            <person name="Jiang Y."/>
            <person name="Adhikari A."/>
            <person name="Zheng C.-J."/>
            <person name="Schuster L."/>
            <person name="Cowan T.M."/>
            <person name="Smanski M.J."/>
            <person name="Chevrette M.G."/>
            <person name="De Carvalho L.P.S."/>
            <person name="Shen B."/>
        </authorList>
    </citation>
    <scope>NUCLEOTIDE SEQUENCE [LARGE SCALE GENOMIC DNA]</scope>
    <source>
        <strain evidence="3 4">NPDC049639</strain>
    </source>
</reference>
<gene>
    <name evidence="3" type="ORF">ACIB24_04155</name>
</gene>
<dbReference type="SUPFAM" id="SSF51182">
    <property type="entry name" value="RmlC-like cupins"/>
    <property type="match status" value="1"/>
</dbReference>
<dbReference type="CDD" id="cd02209">
    <property type="entry name" value="cupin_XRE_C"/>
    <property type="match status" value="1"/>
</dbReference>
<dbReference type="InterPro" id="IPR014710">
    <property type="entry name" value="RmlC-like_jellyroll"/>
</dbReference>
<dbReference type="Pfam" id="PF01381">
    <property type="entry name" value="HTH_3"/>
    <property type="match status" value="1"/>
</dbReference>
<keyword evidence="1" id="KW-0238">DNA-binding</keyword>
<evidence type="ECO:0000259" key="2">
    <source>
        <dbReference type="PROSITE" id="PS50943"/>
    </source>
</evidence>
<dbReference type="InterPro" id="IPR050807">
    <property type="entry name" value="TransReg_Diox_bact_type"/>
</dbReference>
<dbReference type="RefSeq" id="WP_398275556.1">
    <property type="nucleotide sequence ID" value="NZ_JBITLV010000001.1"/>
</dbReference>
<dbReference type="SMART" id="SM00530">
    <property type="entry name" value="HTH_XRE"/>
    <property type="match status" value="1"/>
</dbReference>
<dbReference type="EMBL" id="JBITLV010000001">
    <property type="protein sequence ID" value="MFI7586246.1"/>
    <property type="molecule type" value="Genomic_DNA"/>
</dbReference>
<evidence type="ECO:0000313" key="3">
    <source>
        <dbReference type="EMBL" id="MFI7586246.1"/>
    </source>
</evidence>
<dbReference type="Gene3D" id="1.10.260.40">
    <property type="entry name" value="lambda repressor-like DNA-binding domains"/>
    <property type="match status" value="1"/>
</dbReference>
<keyword evidence="4" id="KW-1185">Reference proteome</keyword>
<feature type="domain" description="HTH cro/C1-type" evidence="2">
    <location>
        <begin position="23"/>
        <end position="77"/>
    </location>
</feature>
<dbReference type="InterPro" id="IPR011051">
    <property type="entry name" value="RmlC_Cupin_sf"/>
</dbReference>
<accession>A0ABW8AIQ7</accession>
<dbReference type="Proteomes" id="UP001612915">
    <property type="component" value="Unassembled WGS sequence"/>
</dbReference>
<dbReference type="SUPFAM" id="SSF47413">
    <property type="entry name" value="lambda repressor-like DNA-binding domains"/>
    <property type="match status" value="1"/>
</dbReference>
<dbReference type="CDD" id="cd00093">
    <property type="entry name" value="HTH_XRE"/>
    <property type="match status" value="1"/>
</dbReference>
<sequence>MTDDKAPDELGDAGLARAVGTTIRTLREKSQLSTRELGRRAGISQAFLSQIERGVSAPSMFTLYRLAEALGVVPGALLPSPAAGKVTVVRSGEGEVLPVADRPDSAVGRSLLMQPGAALEVTEYRLEPGQYADDWWEFPGETALYMLAGRLAVEIEGAGEYRLGPGDFMAHPGELRNRWSLVDDGGAHFVHTVAHQR</sequence>
<comment type="caution">
    <text evidence="3">The sequence shown here is derived from an EMBL/GenBank/DDBJ whole genome shotgun (WGS) entry which is preliminary data.</text>
</comment>
<evidence type="ECO:0000313" key="4">
    <source>
        <dbReference type="Proteomes" id="UP001612915"/>
    </source>
</evidence>
<dbReference type="InterPro" id="IPR010982">
    <property type="entry name" value="Lambda_DNA-bd_dom_sf"/>
</dbReference>